<dbReference type="SUPFAM" id="SSF53474">
    <property type="entry name" value="alpha/beta-Hydrolases"/>
    <property type="match status" value="1"/>
</dbReference>
<dbReference type="Proteomes" id="UP000235145">
    <property type="component" value="Unassembled WGS sequence"/>
</dbReference>
<accession>A0A9R1UGI5</accession>
<feature type="domain" description="Dienelactone hydrolase" evidence="1">
    <location>
        <begin position="18"/>
        <end position="239"/>
    </location>
</feature>
<dbReference type="Gramene" id="rna-gnl|WGS:NBSK|LSAT_9X106880_mrna">
    <property type="protein sequence ID" value="cds-PLY90403.1"/>
    <property type="gene ID" value="gene-LSAT_9X106880"/>
</dbReference>
<gene>
    <name evidence="2" type="ORF">LSAT_V11C900498740</name>
</gene>
<dbReference type="InterPro" id="IPR051049">
    <property type="entry name" value="Dienelactone_hydrolase-like"/>
</dbReference>
<reference evidence="2 3" key="1">
    <citation type="journal article" date="2017" name="Nat. Commun.">
        <title>Genome assembly with in vitro proximity ligation data and whole-genome triplication in lettuce.</title>
        <authorList>
            <person name="Reyes-Chin-Wo S."/>
            <person name="Wang Z."/>
            <person name="Yang X."/>
            <person name="Kozik A."/>
            <person name="Arikit S."/>
            <person name="Song C."/>
            <person name="Xia L."/>
            <person name="Froenicke L."/>
            <person name="Lavelle D.O."/>
            <person name="Truco M.J."/>
            <person name="Xia R."/>
            <person name="Zhu S."/>
            <person name="Xu C."/>
            <person name="Xu H."/>
            <person name="Xu X."/>
            <person name="Cox K."/>
            <person name="Korf I."/>
            <person name="Meyers B.C."/>
            <person name="Michelmore R.W."/>
        </authorList>
    </citation>
    <scope>NUCLEOTIDE SEQUENCE [LARGE SCALE GENOMIC DNA]</scope>
    <source>
        <strain evidence="3">cv. Salinas</strain>
        <tissue evidence="2">Seedlings</tissue>
    </source>
</reference>
<sequence>MATSEFKKIRIHRDDIIFDAYLVGKEDAPGIVVLHEWWGVDFEIKSHALRISKIESGYKVLIPDLYHGKFGHDAVEAKHLMDCLDWPCALKDIQASVNWLKCNGSRKVGVTGFGMGGALAIASSVCVADVVTAVSFYGVPPLHFADPAKIKAPVQAHFGELDNIAGFSDKKTAKALEEKLKASGKQYEVHLYHGVSHAFMNTSPEGEKRRKSLGMIDENITGTADVAWSRFQAWMNRYL</sequence>
<keyword evidence="3" id="KW-1185">Reference proteome</keyword>
<evidence type="ECO:0000313" key="2">
    <source>
        <dbReference type="EMBL" id="KAJ0186907.1"/>
    </source>
</evidence>
<dbReference type="EMBL" id="NBSK02000009">
    <property type="protein sequence ID" value="KAJ0186907.1"/>
    <property type="molecule type" value="Genomic_DNA"/>
</dbReference>
<dbReference type="PANTHER" id="PTHR46623">
    <property type="entry name" value="CARBOXYMETHYLENEBUTENOLIDASE-RELATED"/>
    <property type="match status" value="1"/>
</dbReference>
<dbReference type="InterPro" id="IPR002925">
    <property type="entry name" value="Dienelactn_hydro"/>
</dbReference>
<name>A0A9R1UGI5_LACSA</name>
<dbReference type="AlphaFoldDB" id="A0A9R1UGI5"/>
<comment type="caution">
    <text evidence="2">The sequence shown here is derived from an EMBL/GenBank/DDBJ whole genome shotgun (WGS) entry which is preliminary data.</text>
</comment>
<evidence type="ECO:0000259" key="1">
    <source>
        <dbReference type="Pfam" id="PF01738"/>
    </source>
</evidence>
<organism evidence="2 3">
    <name type="scientific">Lactuca sativa</name>
    <name type="common">Garden lettuce</name>
    <dbReference type="NCBI Taxonomy" id="4236"/>
    <lineage>
        <taxon>Eukaryota</taxon>
        <taxon>Viridiplantae</taxon>
        <taxon>Streptophyta</taxon>
        <taxon>Embryophyta</taxon>
        <taxon>Tracheophyta</taxon>
        <taxon>Spermatophyta</taxon>
        <taxon>Magnoliopsida</taxon>
        <taxon>eudicotyledons</taxon>
        <taxon>Gunneridae</taxon>
        <taxon>Pentapetalae</taxon>
        <taxon>asterids</taxon>
        <taxon>campanulids</taxon>
        <taxon>Asterales</taxon>
        <taxon>Asteraceae</taxon>
        <taxon>Cichorioideae</taxon>
        <taxon>Cichorieae</taxon>
        <taxon>Lactucinae</taxon>
        <taxon>Lactuca</taxon>
    </lineage>
</organism>
<evidence type="ECO:0000313" key="3">
    <source>
        <dbReference type="Proteomes" id="UP000235145"/>
    </source>
</evidence>
<dbReference type="GO" id="GO:0016787">
    <property type="term" value="F:hydrolase activity"/>
    <property type="evidence" value="ECO:0007669"/>
    <property type="project" value="InterPro"/>
</dbReference>
<dbReference type="Gene3D" id="3.40.50.1820">
    <property type="entry name" value="alpha/beta hydrolase"/>
    <property type="match status" value="1"/>
</dbReference>
<dbReference type="InterPro" id="IPR029058">
    <property type="entry name" value="AB_hydrolase_fold"/>
</dbReference>
<dbReference type="OrthoDB" id="17560at2759"/>
<proteinExistence type="predicted"/>
<dbReference type="Pfam" id="PF01738">
    <property type="entry name" value="DLH"/>
    <property type="match status" value="1"/>
</dbReference>
<protein>
    <recommendedName>
        <fullName evidence="1">Dienelactone hydrolase domain-containing protein</fullName>
    </recommendedName>
</protein>
<dbReference type="PANTHER" id="PTHR46623:SF6">
    <property type="entry name" value="ALPHA_BETA-HYDROLASES SUPERFAMILY PROTEIN"/>
    <property type="match status" value="1"/>
</dbReference>